<evidence type="ECO:0000313" key="2">
    <source>
        <dbReference type="EMBL" id="OAO96552.1"/>
    </source>
</evidence>
<dbReference type="EMBL" id="LUHQ01000004">
    <property type="protein sequence ID" value="OAO96552.1"/>
    <property type="molecule type" value="Genomic_DNA"/>
</dbReference>
<proteinExistence type="predicted"/>
<organism evidence="2 3">
    <name type="scientific">Arabidopsis thaliana</name>
    <name type="common">Mouse-ear cress</name>
    <dbReference type="NCBI Taxonomy" id="3702"/>
    <lineage>
        <taxon>Eukaryota</taxon>
        <taxon>Viridiplantae</taxon>
        <taxon>Streptophyta</taxon>
        <taxon>Embryophyta</taxon>
        <taxon>Tracheophyta</taxon>
        <taxon>Spermatophyta</taxon>
        <taxon>Magnoliopsida</taxon>
        <taxon>eudicotyledons</taxon>
        <taxon>Gunneridae</taxon>
        <taxon>Pentapetalae</taxon>
        <taxon>rosids</taxon>
        <taxon>malvids</taxon>
        <taxon>Brassicales</taxon>
        <taxon>Brassicaceae</taxon>
        <taxon>Camelineae</taxon>
        <taxon>Arabidopsis</taxon>
    </lineage>
</organism>
<dbReference type="KEGG" id="ath:AT4G08910"/>
<dbReference type="PANTHER" id="PTHR14791">
    <property type="entry name" value="BOMB/KIRA PROTEINS"/>
    <property type="match status" value="1"/>
</dbReference>
<dbReference type="PANTHER" id="PTHR14791:SF42">
    <property type="entry name" value="F16L1.2 PROTEIN"/>
    <property type="match status" value="1"/>
</dbReference>
<dbReference type="RefSeq" id="NP_192630.2">
    <property type="nucleotide sequence ID" value="NM_116960.4"/>
</dbReference>
<dbReference type="Araport" id="AT4G08910"/>
<dbReference type="OMA" id="VARVCMK"/>
<gene>
    <name evidence="1" type="ordered locus">At4g08910</name>
    <name evidence="2" type="ordered locus">AXX17_At4g10130</name>
</gene>
<sequence length="212" mass="24351">MLEFLDKGNLNWLLKKPKIASSYCMEAEEGSRKRKVQEFLANDEIFKRSDESQNLIVSPFDHKRRRFNEDSKNMNNNIEEGYNHHHMSLDLELNLSPSLIDLNHHHDLSNYNKGYEEDERKKKMMEKGSVLGLETKKSMSRVAFDLDDDCCDRGDGVGGRSEEEMVARVCMKCHMLVMLCKASPACPNCKFMHSPEDTSLSLLFTPKPSLSA</sequence>
<accession>A0A178UUM5</accession>
<protein>
    <submittedName>
        <fullName evidence="2">Uncharacterized protein</fullName>
    </submittedName>
</protein>
<evidence type="ECO:0000313" key="1">
    <source>
        <dbReference type="Araport" id="AT4G08910"/>
    </source>
</evidence>
<comment type="caution">
    <text evidence="2">The sequence shown here is derived from an EMBL/GenBank/DDBJ whole genome shotgun (WGS) entry which is preliminary data.</text>
</comment>
<dbReference type="ExpressionAtlas" id="A0A178UUM5">
    <property type="expression patterns" value="baseline and differential"/>
</dbReference>
<evidence type="ECO:0000313" key="3">
    <source>
        <dbReference type="Proteomes" id="UP000078284"/>
    </source>
</evidence>
<reference evidence="3" key="1">
    <citation type="journal article" date="2016" name="Proc. Natl. Acad. Sci. U.S.A.">
        <title>Chromosome-level assembly of Arabidopsis thaliana Ler reveals the extent of translocation and inversion polymorphisms.</title>
        <authorList>
            <person name="Zapata L."/>
            <person name="Ding J."/>
            <person name="Willing E.M."/>
            <person name="Hartwig B."/>
            <person name="Bezdan D."/>
            <person name="Jiao W.B."/>
            <person name="Patel V."/>
            <person name="Velikkakam James G."/>
            <person name="Koornneef M."/>
            <person name="Ossowski S."/>
            <person name="Schneeberger K."/>
        </authorList>
    </citation>
    <scope>NUCLEOTIDE SEQUENCE [LARGE SCALE GENOMIC DNA]</scope>
    <source>
        <strain evidence="3">cv. Landsberg erecta</strain>
    </source>
</reference>
<dbReference type="GeneID" id="826469"/>
<name>A0A178UUM5_ARATH</name>
<dbReference type="InterPro" id="IPR051105">
    <property type="entry name" value="WWC/KIBRA_Hippo_Reg"/>
</dbReference>
<dbReference type="AlphaFoldDB" id="A0A178UUM5"/>
<dbReference type="Proteomes" id="UP000078284">
    <property type="component" value="Chromosome 4"/>
</dbReference>